<sequence length="280" mass="30423">MLQKYFINIFIIFYIFASLIKKCEADNFCNFPKPTKTIPQSTTIPVSGTKDFGNVRYVATTNLRSECSVDACAKASNIIEVEDGGHVKNVIIGDGAKGILCKGGCTLENVFFEKTCYHAVDLGNSMDGTPKTYTIIGGAVTNAIDKIFTQAGAGTTTITGFCAENFSKVWRSCGMECNQFKRSVNITDSKFMGPGLSIISLNTNYHDTMSVSNIQIDGQICFGCQEYKGIEGSSNSITPQAQCKPTEDCQKTSCKYAQTAFKIGPDYKNCVSGLQRSGKK</sequence>
<keyword evidence="8" id="KW-0106">Calcium</keyword>
<dbReference type="InterPro" id="IPR004898">
    <property type="entry name" value="Pectate_lyase_PlyH/PlyE-like"/>
</dbReference>
<dbReference type="GO" id="GO:0030570">
    <property type="term" value="F:pectate lyase activity"/>
    <property type="evidence" value="ECO:0007669"/>
    <property type="project" value="UniProtKB-EC"/>
</dbReference>
<evidence type="ECO:0000256" key="4">
    <source>
        <dbReference type="ARBA" id="ARBA00006463"/>
    </source>
</evidence>
<dbReference type="GO" id="GO:0045490">
    <property type="term" value="P:pectin catabolic process"/>
    <property type="evidence" value="ECO:0007669"/>
    <property type="project" value="TreeGrafter"/>
</dbReference>
<comment type="subcellular location">
    <subcellularLocation>
        <location evidence="3">Secreted</location>
    </subcellularLocation>
</comment>
<dbReference type="Proteomes" id="UP000580250">
    <property type="component" value="Unassembled WGS sequence"/>
</dbReference>
<dbReference type="GO" id="GO:0005576">
    <property type="term" value="C:extracellular region"/>
    <property type="evidence" value="ECO:0007669"/>
    <property type="project" value="UniProtKB-SubCell"/>
</dbReference>
<proteinExistence type="inferred from homology"/>
<protein>
    <recommendedName>
        <fullName evidence="11">Probable pectate lyase F</fullName>
        <ecNumber evidence="5">4.2.2.2</ecNumber>
    </recommendedName>
</protein>
<dbReference type="Gene3D" id="2.160.20.10">
    <property type="entry name" value="Single-stranded right-handed beta-helix, Pectin lyase-like"/>
    <property type="match status" value="1"/>
</dbReference>
<evidence type="ECO:0000256" key="9">
    <source>
        <dbReference type="ARBA" id="ARBA00023239"/>
    </source>
</evidence>
<evidence type="ECO:0000256" key="12">
    <source>
        <dbReference type="SAM" id="SignalP"/>
    </source>
</evidence>
<dbReference type="OrthoDB" id="441042at2759"/>
<reference evidence="13 14" key="1">
    <citation type="submission" date="2020-08" db="EMBL/GenBank/DDBJ databases">
        <authorList>
            <person name="Koutsovoulos G."/>
            <person name="Danchin GJ E."/>
        </authorList>
    </citation>
    <scope>NUCLEOTIDE SEQUENCE [LARGE SCALE GENOMIC DNA]</scope>
</reference>
<evidence type="ECO:0000256" key="8">
    <source>
        <dbReference type="ARBA" id="ARBA00022837"/>
    </source>
</evidence>
<evidence type="ECO:0000256" key="3">
    <source>
        <dbReference type="ARBA" id="ARBA00004613"/>
    </source>
</evidence>
<name>A0A6V7WC31_MELEN</name>
<dbReference type="EMBL" id="CAJEWN010000506">
    <property type="protein sequence ID" value="CAD2184552.1"/>
    <property type="molecule type" value="Genomic_DNA"/>
</dbReference>
<evidence type="ECO:0000256" key="1">
    <source>
        <dbReference type="ARBA" id="ARBA00000695"/>
    </source>
</evidence>
<evidence type="ECO:0000256" key="5">
    <source>
        <dbReference type="ARBA" id="ARBA00012272"/>
    </source>
</evidence>
<dbReference type="InterPro" id="IPR012334">
    <property type="entry name" value="Pectin_lyas_fold"/>
</dbReference>
<feature type="signal peptide" evidence="12">
    <location>
        <begin position="1"/>
        <end position="25"/>
    </location>
</feature>
<evidence type="ECO:0000256" key="2">
    <source>
        <dbReference type="ARBA" id="ARBA00001913"/>
    </source>
</evidence>
<accession>A0A6V7WC31</accession>
<dbReference type="InterPro" id="IPR011050">
    <property type="entry name" value="Pectin_lyase_fold/virulence"/>
</dbReference>
<gene>
    <name evidence="13" type="ORF">MENT_LOCUS36915</name>
</gene>
<dbReference type="SUPFAM" id="SSF51126">
    <property type="entry name" value="Pectin lyase-like"/>
    <property type="match status" value="1"/>
</dbReference>
<comment type="catalytic activity">
    <reaction evidence="1">
        <text>Eliminative cleavage of (1-&gt;4)-alpha-D-galacturonan to give oligosaccharides with 4-deoxy-alpha-D-galact-4-enuronosyl groups at their non-reducing ends.</text>
        <dbReference type="EC" id="4.2.2.2"/>
    </reaction>
</comment>
<organism evidence="13 14">
    <name type="scientific">Meloidogyne enterolobii</name>
    <name type="common">Root-knot nematode worm</name>
    <name type="synonym">Meloidogyne mayaguensis</name>
    <dbReference type="NCBI Taxonomy" id="390850"/>
    <lineage>
        <taxon>Eukaryota</taxon>
        <taxon>Metazoa</taxon>
        <taxon>Ecdysozoa</taxon>
        <taxon>Nematoda</taxon>
        <taxon>Chromadorea</taxon>
        <taxon>Rhabditida</taxon>
        <taxon>Tylenchina</taxon>
        <taxon>Tylenchomorpha</taxon>
        <taxon>Tylenchoidea</taxon>
        <taxon>Meloidogynidae</taxon>
        <taxon>Meloidogyninae</taxon>
        <taxon>Meloidogyne</taxon>
    </lineage>
</organism>
<dbReference type="AlphaFoldDB" id="A0A6V7WC31"/>
<keyword evidence="6" id="KW-0964">Secreted</keyword>
<evidence type="ECO:0000256" key="7">
    <source>
        <dbReference type="ARBA" id="ARBA00022729"/>
    </source>
</evidence>
<keyword evidence="7 12" id="KW-0732">Signal</keyword>
<feature type="chain" id="PRO_5028391468" description="Probable pectate lyase F" evidence="12">
    <location>
        <begin position="26"/>
        <end position="280"/>
    </location>
</feature>
<comment type="cofactor">
    <cofactor evidence="2">
        <name>Ca(2+)</name>
        <dbReference type="ChEBI" id="CHEBI:29108"/>
    </cofactor>
</comment>
<evidence type="ECO:0000256" key="11">
    <source>
        <dbReference type="ARBA" id="ARBA00039895"/>
    </source>
</evidence>
<evidence type="ECO:0000256" key="10">
    <source>
        <dbReference type="ARBA" id="ARBA00025679"/>
    </source>
</evidence>
<comment type="function">
    <text evidence="10">Pectinolytic enzyme consist of four classes of enzymes: pectin lyase, polygalacturonase, pectin methylesterase and rhamnogalacturonase. Among pectinolytic enzymes, pectin lyase is the most important in depolymerization of pectin, since it cleaves internal glycosidic bonds of highly methylated pectins. Favors pectate, the anion, over pectin, the methyl ester.</text>
</comment>
<evidence type="ECO:0000256" key="6">
    <source>
        <dbReference type="ARBA" id="ARBA00022525"/>
    </source>
</evidence>
<comment type="caution">
    <text evidence="13">The sequence shown here is derived from an EMBL/GenBank/DDBJ whole genome shotgun (WGS) entry which is preliminary data.</text>
</comment>
<dbReference type="PANTHER" id="PTHR33407">
    <property type="entry name" value="PECTATE LYASE F-RELATED"/>
    <property type="match status" value="1"/>
</dbReference>
<evidence type="ECO:0000313" key="14">
    <source>
        <dbReference type="Proteomes" id="UP000580250"/>
    </source>
</evidence>
<comment type="similarity">
    <text evidence="4">Belongs to the polysaccharide lyase 3 family.</text>
</comment>
<keyword evidence="9" id="KW-0456">Lyase</keyword>
<dbReference type="Pfam" id="PF03211">
    <property type="entry name" value="Pectate_lyase"/>
    <property type="match status" value="1"/>
</dbReference>
<evidence type="ECO:0000313" key="13">
    <source>
        <dbReference type="EMBL" id="CAD2184552.1"/>
    </source>
</evidence>
<dbReference type="PANTHER" id="PTHR33407:SF9">
    <property type="entry name" value="PECTATE LYASE F-RELATED"/>
    <property type="match status" value="1"/>
</dbReference>
<dbReference type="EC" id="4.2.2.2" evidence="5"/>